<evidence type="ECO:0000313" key="5">
    <source>
        <dbReference type="EMBL" id="MDN3294052.1"/>
    </source>
</evidence>
<evidence type="ECO:0000313" key="6">
    <source>
        <dbReference type="Proteomes" id="UP001174050"/>
    </source>
</evidence>
<evidence type="ECO:0000256" key="4">
    <source>
        <dbReference type="SAM" id="Phobius"/>
    </source>
</evidence>
<evidence type="ECO:0008006" key="7">
    <source>
        <dbReference type="Google" id="ProtNLM"/>
    </source>
</evidence>
<evidence type="ECO:0000256" key="2">
    <source>
        <dbReference type="ARBA" id="ARBA00023163"/>
    </source>
</evidence>
<keyword evidence="4" id="KW-1133">Transmembrane helix</keyword>
<keyword evidence="2" id="KW-0804">Transcription</keyword>
<feature type="compositionally biased region" description="Polar residues" evidence="3">
    <location>
        <begin position="1"/>
        <end position="11"/>
    </location>
</feature>
<gene>
    <name evidence="5" type="ORF">QWM81_08320</name>
</gene>
<feature type="region of interest" description="Disordered" evidence="3">
    <location>
        <begin position="1"/>
        <end position="21"/>
    </location>
</feature>
<keyword evidence="4" id="KW-0472">Membrane</keyword>
<feature type="region of interest" description="Disordered" evidence="3">
    <location>
        <begin position="198"/>
        <end position="225"/>
    </location>
</feature>
<keyword evidence="1" id="KW-0805">Transcription regulation</keyword>
<feature type="compositionally biased region" description="Polar residues" evidence="3">
    <location>
        <begin position="213"/>
        <end position="223"/>
    </location>
</feature>
<name>A0ABT7Z3H3_9ACTN</name>
<feature type="region of interest" description="Disordered" evidence="3">
    <location>
        <begin position="89"/>
        <end position="132"/>
    </location>
</feature>
<reference evidence="5" key="1">
    <citation type="submission" date="2023-06" db="EMBL/GenBank/DDBJ databases">
        <title>WGS-Sequencing of Streptomyces ficellus isolate 21 collected from sand in Gara Djebilet Iron Mine in Algeria.</title>
        <authorList>
            <person name="Zegers G.P."/>
            <person name="Gomez A."/>
            <person name="Gueddou A."/>
            <person name="Zahara A.F."/>
            <person name="Worth M."/>
            <person name="Sevigny J.L."/>
            <person name="Tisa L."/>
        </authorList>
    </citation>
    <scope>NUCLEOTIDE SEQUENCE</scope>
    <source>
        <strain evidence="5">AS11</strain>
    </source>
</reference>
<keyword evidence="4" id="KW-0812">Transmembrane</keyword>
<evidence type="ECO:0000256" key="3">
    <source>
        <dbReference type="SAM" id="MobiDB-lite"/>
    </source>
</evidence>
<organism evidence="5 6">
    <name type="scientific">Streptomyces ficellus</name>
    <dbReference type="NCBI Taxonomy" id="1977088"/>
    <lineage>
        <taxon>Bacteria</taxon>
        <taxon>Bacillati</taxon>
        <taxon>Actinomycetota</taxon>
        <taxon>Actinomycetes</taxon>
        <taxon>Kitasatosporales</taxon>
        <taxon>Streptomycetaceae</taxon>
        <taxon>Streptomyces</taxon>
    </lineage>
</organism>
<dbReference type="InterPro" id="IPR041916">
    <property type="entry name" value="Anti_sigma_zinc_sf"/>
</dbReference>
<comment type="caution">
    <text evidence="5">The sequence shown here is derived from an EMBL/GenBank/DDBJ whole genome shotgun (WGS) entry which is preliminary data.</text>
</comment>
<dbReference type="EMBL" id="JAUEPL010000008">
    <property type="protein sequence ID" value="MDN3294052.1"/>
    <property type="molecule type" value="Genomic_DNA"/>
</dbReference>
<proteinExistence type="predicted"/>
<keyword evidence="6" id="KW-1185">Reference proteome</keyword>
<feature type="transmembrane region" description="Helical" evidence="4">
    <location>
        <begin position="135"/>
        <end position="154"/>
    </location>
</feature>
<protein>
    <recommendedName>
        <fullName evidence="7">Zf-HC2 domain-containing protein</fullName>
    </recommendedName>
</protein>
<sequence length="299" mass="31257">MTSTTDTTQHPDVSEISDLTEGLLSPSRTAHVRAHVDGCALCADVRTSLEEIRGLLGTLPGPARMPTDIAERIDAALAAEALLDATAPAETEHVSRETASASVVPEPVHADRPAGRPRAATGPGRGRPARRRRRHAVLGAVLGAAAVGVSVLLFQAAQPSMNDTAGSKKPDTTSSTARDTMFSGMAVEDRVESLLTAEEGTGPDKTPPRSRSLDNQSSPSTMFSEDVTVPSCIQAGTGRSDQALAAQPGTYEGRQAYLVVMPHPTDPSHVQAYVVDASCISKAQGAKADVLLTHAYPRP</sequence>
<dbReference type="Gene3D" id="1.10.10.1320">
    <property type="entry name" value="Anti-sigma factor, zinc-finger domain"/>
    <property type="match status" value="1"/>
</dbReference>
<dbReference type="Proteomes" id="UP001174050">
    <property type="component" value="Unassembled WGS sequence"/>
</dbReference>
<evidence type="ECO:0000256" key="1">
    <source>
        <dbReference type="ARBA" id="ARBA00023015"/>
    </source>
</evidence>
<accession>A0ABT7Z3H3</accession>